<organism evidence="1 2">
    <name type="scientific">Dermatophagoides pteronyssinus</name>
    <name type="common">European house dust mite</name>
    <dbReference type="NCBI Taxonomy" id="6956"/>
    <lineage>
        <taxon>Eukaryota</taxon>
        <taxon>Metazoa</taxon>
        <taxon>Ecdysozoa</taxon>
        <taxon>Arthropoda</taxon>
        <taxon>Chelicerata</taxon>
        <taxon>Arachnida</taxon>
        <taxon>Acari</taxon>
        <taxon>Acariformes</taxon>
        <taxon>Sarcoptiformes</taxon>
        <taxon>Astigmata</taxon>
        <taxon>Psoroptidia</taxon>
        <taxon>Analgoidea</taxon>
        <taxon>Pyroglyphidae</taxon>
        <taxon>Dermatophagoidinae</taxon>
        <taxon>Dermatophagoides</taxon>
    </lineage>
</organism>
<gene>
    <name evidence="1" type="ORF">DERP_010504</name>
</gene>
<accession>A0ABQ8JG12</accession>
<name>A0ABQ8JG12_DERPT</name>
<evidence type="ECO:0000313" key="2">
    <source>
        <dbReference type="Proteomes" id="UP000887458"/>
    </source>
</evidence>
<reference evidence="1 2" key="1">
    <citation type="journal article" date="2018" name="J. Allergy Clin. Immunol.">
        <title>High-quality assembly of Dermatophagoides pteronyssinus genome and transcriptome reveals a wide range of novel allergens.</title>
        <authorList>
            <person name="Liu X.Y."/>
            <person name="Yang K.Y."/>
            <person name="Wang M.Q."/>
            <person name="Kwok J.S."/>
            <person name="Zeng X."/>
            <person name="Yang Z."/>
            <person name="Xiao X.J."/>
            <person name="Lau C.P."/>
            <person name="Li Y."/>
            <person name="Huang Z.M."/>
            <person name="Ba J.G."/>
            <person name="Yim A.K."/>
            <person name="Ouyang C.Y."/>
            <person name="Ngai S.M."/>
            <person name="Chan T.F."/>
            <person name="Leung E.L."/>
            <person name="Liu L."/>
            <person name="Liu Z.G."/>
            <person name="Tsui S.K."/>
        </authorList>
    </citation>
    <scope>NUCLEOTIDE SEQUENCE [LARGE SCALE GENOMIC DNA]</scope>
    <source>
        <strain evidence="1">Derp</strain>
    </source>
</reference>
<protein>
    <submittedName>
        <fullName evidence="1">Uncharacterized protein</fullName>
    </submittedName>
</protein>
<dbReference type="EMBL" id="NJHN03000041">
    <property type="protein sequence ID" value="KAH9421367.1"/>
    <property type="molecule type" value="Genomic_DNA"/>
</dbReference>
<comment type="caution">
    <text evidence="1">The sequence shown here is derived from an EMBL/GenBank/DDBJ whole genome shotgun (WGS) entry which is preliminary data.</text>
</comment>
<dbReference type="Proteomes" id="UP000887458">
    <property type="component" value="Unassembled WGS sequence"/>
</dbReference>
<reference evidence="1 2" key="2">
    <citation type="journal article" date="2022" name="Mol. Biol. Evol.">
        <title>Comparative Genomics Reveals Insights into the Divergent Evolution of Astigmatic Mites and Household Pest Adaptations.</title>
        <authorList>
            <person name="Xiong Q."/>
            <person name="Wan A.T."/>
            <person name="Liu X."/>
            <person name="Fung C.S."/>
            <person name="Xiao X."/>
            <person name="Malainual N."/>
            <person name="Hou J."/>
            <person name="Wang L."/>
            <person name="Wang M."/>
            <person name="Yang K.Y."/>
            <person name="Cui Y."/>
            <person name="Leung E.L."/>
            <person name="Nong W."/>
            <person name="Shin S.K."/>
            <person name="Au S.W."/>
            <person name="Jeong K.Y."/>
            <person name="Chew F.T."/>
            <person name="Hui J.H."/>
            <person name="Leung T.F."/>
            <person name="Tungtrongchitr A."/>
            <person name="Zhong N."/>
            <person name="Liu Z."/>
            <person name="Tsui S.K."/>
        </authorList>
    </citation>
    <scope>NUCLEOTIDE SEQUENCE [LARGE SCALE GENOMIC DNA]</scope>
    <source>
        <strain evidence="1">Derp</strain>
    </source>
</reference>
<keyword evidence="2" id="KW-1185">Reference proteome</keyword>
<sequence length="83" mass="10015">MNKKILICLAIRFDDDCDDCDDDKIDFGGDRSYSNNIEQYQDNDYYDDYYLKNLYGRETKKKKKKLLNDIHGKKMKIYLGKQR</sequence>
<proteinExistence type="predicted"/>
<evidence type="ECO:0000313" key="1">
    <source>
        <dbReference type="EMBL" id="KAH9421367.1"/>
    </source>
</evidence>